<gene>
    <name evidence="2" type="ORF">VBRA1451_LOCUS23529</name>
</gene>
<accession>A0A7S1KBE6</accession>
<feature type="region of interest" description="Disordered" evidence="1">
    <location>
        <begin position="1"/>
        <end position="24"/>
    </location>
</feature>
<organism evidence="2">
    <name type="scientific">Vitrella brassicaformis</name>
    <dbReference type="NCBI Taxonomy" id="1169539"/>
    <lineage>
        <taxon>Eukaryota</taxon>
        <taxon>Sar</taxon>
        <taxon>Alveolata</taxon>
        <taxon>Colpodellida</taxon>
        <taxon>Vitrellaceae</taxon>
        <taxon>Vitrella</taxon>
    </lineage>
</organism>
<sequence>MFSISSPTSCRSREQSVSPEPPPTEVQLRKMLQVLKADTKQLELGIAALRTNCDKTTASLRPLEDEHDELLQEATKGLTRERLAALSDPKAVHDFKRQIKERQQQLLALFAVASMLHALVAIKWGSLRYFDKPPTIVCFPCKHPSLCAACYGGLLRCHEAAKREKQRLERAHRRLPDDVRRDAVLRCPYCRATAEYASVASTSRLRYSWGEEGGSCTVLVVRKLDCLSVLAVLAACITASAAQGSSH</sequence>
<feature type="compositionally biased region" description="Polar residues" evidence="1">
    <location>
        <begin position="1"/>
        <end position="18"/>
    </location>
</feature>
<dbReference type="EMBL" id="HBGB01039991">
    <property type="protein sequence ID" value="CAD9068455.1"/>
    <property type="molecule type" value="Transcribed_RNA"/>
</dbReference>
<name>A0A7S1KBE6_9ALVE</name>
<protein>
    <submittedName>
        <fullName evidence="2">Uncharacterized protein</fullName>
    </submittedName>
</protein>
<evidence type="ECO:0000256" key="1">
    <source>
        <dbReference type="SAM" id="MobiDB-lite"/>
    </source>
</evidence>
<evidence type="ECO:0000313" key="2">
    <source>
        <dbReference type="EMBL" id="CAD9068455.1"/>
    </source>
</evidence>
<proteinExistence type="predicted"/>
<dbReference type="AlphaFoldDB" id="A0A7S1KBE6"/>
<reference evidence="2" key="1">
    <citation type="submission" date="2021-01" db="EMBL/GenBank/DDBJ databases">
        <authorList>
            <person name="Corre E."/>
            <person name="Pelletier E."/>
            <person name="Niang G."/>
            <person name="Scheremetjew M."/>
            <person name="Finn R."/>
            <person name="Kale V."/>
            <person name="Holt S."/>
            <person name="Cochrane G."/>
            <person name="Meng A."/>
            <person name="Brown T."/>
            <person name="Cohen L."/>
        </authorList>
    </citation>
    <scope>NUCLEOTIDE SEQUENCE</scope>
    <source>
        <strain evidence="2">CCMP3346</strain>
    </source>
</reference>